<feature type="domain" description="Glycosyl transferase family 1" evidence="1">
    <location>
        <begin position="198"/>
        <end position="359"/>
    </location>
</feature>
<dbReference type="EC" id="2.4.-.-" evidence="2"/>
<keyword evidence="2" id="KW-0808">Transferase</keyword>
<dbReference type="PANTHER" id="PTHR12526">
    <property type="entry name" value="GLYCOSYLTRANSFERASE"/>
    <property type="match status" value="1"/>
</dbReference>
<dbReference type="Pfam" id="PF00534">
    <property type="entry name" value="Glycos_transf_1"/>
    <property type="match status" value="1"/>
</dbReference>
<name>A0AAJ1R1Z4_9FLAO</name>
<evidence type="ECO:0000313" key="3">
    <source>
        <dbReference type="Proteomes" id="UP001225933"/>
    </source>
</evidence>
<evidence type="ECO:0000259" key="1">
    <source>
        <dbReference type="Pfam" id="PF00534"/>
    </source>
</evidence>
<dbReference type="GO" id="GO:0016757">
    <property type="term" value="F:glycosyltransferase activity"/>
    <property type="evidence" value="ECO:0007669"/>
    <property type="project" value="UniProtKB-KW"/>
</dbReference>
<organism evidence="2 3">
    <name type="scientific">Chryseobacterium gambrini</name>
    <dbReference type="NCBI Taxonomy" id="373672"/>
    <lineage>
        <taxon>Bacteria</taxon>
        <taxon>Pseudomonadati</taxon>
        <taxon>Bacteroidota</taxon>
        <taxon>Flavobacteriia</taxon>
        <taxon>Flavobacteriales</taxon>
        <taxon>Weeksellaceae</taxon>
        <taxon>Chryseobacterium group</taxon>
        <taxon>Chryseobacterium</taxon>
    </lineage>
</organism>
<evidence type="ECO:0000313" key="2">
    <source>
        <dbReference type="EMBL" id="MDN4012416.1"/>
    </source>
</evidence>
<proteinExistence type="predicted"/>
<dbReference type="PANTHER" id="PTHR12526:SF630">
    <property type="entry name" value="GLYCOSYLTRANSFERASE"/>
    <property type="match status" value="1"/>
</dbReference>
<dbReference type="Gene3D" id="3.40.50.2000">
    <property type="entry name" value="Glycogen Phosphorylase B"/>
    <property type="match status" value="2"/>
</dbReference>
<sequence length="387" mass="44148">MRKKILFVLHEATRSGAPILLLELLKEIQNAQKYEVDLLILLNGTMAKDFTDLVPAAVNIKHFQPRPNIVTRILRRFIVLKNDLLSQEDLYNTAVEKLSAKNYHCVFGMTVATLSILEKFKAKGLKTILYTHELQFALESFYDAHDLSRKISSLDSILAGSQSVKDFLTQRYKISAGKISVAYSFISKDNEIKTKASELRQQYNISDDTFILGTLSTQELRKGSELVPLLAKKIKQKTPNLKFKIFNIGGNDSNPFVRFAKIDTQKLDVEEEVIFVENTKNPNDYVNIFDCFLLPSREDPFPLVMHLAAEFNKPIVGFKDSGGVEEFLNGTNLLADYLDIDQFADIIIKTHNDKIFREKSLLKIKDNVHQFSKENSMITIYNVIDNI</sequence>
<reference evidence="2" key="1">
    <citation type="submission" date="2023-06" db="EMBL/GenBank/DDBJ databases">
        <title>Two Chryseobacterium gambrini strains from China.</title>
        <authorList>
            <person name="Zeng J."/>
            <person name="Wu Y."/>
        </authorList>
    </citation>
    <scope>NUCLEOTIDE SEQUENCE</scope>
    <source>
        <strain evidence="2">SQ219</strain>
    </source>
</reference>
<dbReference type="EMBL" id="JAUHGV010000007">
    <property type="protein sequence ID" value="MDN4012416.1"/>
    <property type="molecule type" value="Genomic_DNA"/>
</dbReference>
<dbReference type="AlphaFoldDB" id="A0AAJ1R1Z4"/>
<dbReference type="RefSeq" id="WP_214588281.1">
    <property type="nucleotide sequence ID" value="NZ_JAUHGV010000007.1"/>
</dbReference>
<accession>A0AAJ1R1Z4</accession>
<keyword evidence="2" id="KW-0328">Glycosyltransferase</keyword>
<protein>
    <submittedName>
        <fullName evidence="2">Glycosyltransferase</fullName>
        <ecNumber evidence="2">2.4.-.-</ecNumber>
    </submittedName>
</protein>
<comment type="caution">
    <text evidence="2">The sequence shown here is derived from an EMBL/GenBank/DDBJ whole genome shotgun (WGS) entry which is preliminary data.</text>
</comment>
<dbReference type="Proteomes" id="UP001225933">
    <property type="component" value="Unassembled WGS sequence"/>
</dbReference>
<dbReference type="InterPro" id="IPR001296">
    <property type="entry name" value="Glyco_trans_1"/>
</dbReference>
<gene>
    <name evidence="2" type="ORF">QX233_08105</name>
</gene>
<dbReference type="SUPFAM" id="SSF53756">
    <property type="entry name" value="UDP-Glycosyltransferase/glycogen phosphorylase"/>
    <property type="match status" value="1"/>
</dbReference>